<protein>
    <submittedName>
        <fullName evidence="1">Uncharacterized protein</fullName>
    </submittedName>
</protein>
<dbReference type="EMBL" id="SZYD01000001">
    <property type="protein sequence ID" value="KAD7478158.1"/>
    <property type="molecule type" value="Genomic_DNA"/>
</dbReference>
<evidence type="ECO:0000313" key="1">
    <source>
        <dbReference type="EMBL" id="KAD7478158.1"/>
    </source>
</evidence>
<dbReference type="PANTHER" id="PTHR31871">
    <property type="entry name" value="OS02G0137100 PROTEIN"/>
    <property type="match status" value="1"/>
</dbReference>
<name>A0A5N6Q2U7_9ASTR</name>
<gene>
    <name evidence="1" type="ORF">E3N88_01294</name>
</gene>
<reference evidence="1 2" key="1">
    <citation type="submission" date="2019-05" db="EMBL/GenBank/DDBJ databases">
        <title>Mikania micrantha, genome provides insights into the molecular mechanism of rapid growth.</title>
        <authorList>
            <person name="Liu B."/>
        </authorList>
    </citation>
    <scope>NUCLEOTIDE SEQUENCE [LARGE SCALE GENOMIC DNA]</scope>
    <source>
        <strain evidence="1">NLD-2019</strain>
        <tissue evidence="1">Leaf</tissue>
    </source>
</reference>
<dbReference type="PANTHER" id="PTHR31871:SF62">
    <property type="entry name" value="ANGIOTENSIN-CONVERTING ENZYME 2"/>
    <property type="match status" value="1"/>
</dbReference>
<organism evidence="1 2">
    <name type="scientific">Mikania micrantha</name>
    <name type="common">bitter vine</name>
    <dbReference type="NCBI Taxonomy" id="192012"/>
    <lineage>
        <taxon>Eukaryota</taxon>
        <taxon>Viridiplantae</taxon>
        <taxon>Streptophyta</taxon>
        <taxon>Embryophyta</taxon>
        <taxon>Tracheophyta</taxon>
        <taxon>Spermatophyta</taxon>
        <taxon>Magnoliopsida</taxon>
        <taxon>eudicotyledons</taxon>
        <taxon>Gunneridae</taxon>
        <taxon>Pentapetalae</taxon>
        <taxon>asterids</taxon>
        <taxon>campanulids</taxon>
        <taxon>Asterales</taxon>
        <taxon>Asteraceae</taxon>
        <taxon>Asteroideae</taxon>
        <taxon>Heliantheae alliance</taxon>
        <taxon>Eupatorieae</taxon>
        <taxon>Mikania</taxon>
    </lineage>
</organism>
<accession>A0A5N6Q2U7</accession>
<proteinExistence type="predicted"/>
<evidence type="ECO:0000313" key="2">
    <source>
        <dbReference type="Proteomes" id="UP000326396"/>
    </source>
</evidence>
<dbReference type="AlphaFoldDB" id="A0A5N6Q2U7"/>
<comment type="caution">
    <text evidence="1">The sequence shown here is derived from an EMBL/GenBank/DDBJ whole genome shotgun (WGS) entry which is preliminary data.</text>
</comment>
<keyword evidence="2" id="KW-1185">Reference proteome</keyword>
<sequence>MFGASTRIYYTSKSPKNRRRKVLKFTVGAPYFAAKFSNFVLLAMSTGVGRKVTPEDIEMVKDLIERCLVNYMKRKEVVEFLYQQQNIEPCFTKIVWKRLEEQNKNFFRNYYLRLALKDQITRFNNLLEKQAEIMKQMNMNETAAVTPMQPIAVDLPASGSSNPGSFGLQNSSDDPLFNNVPLTQILNAEQSMIDEIIPVNNDNGDLGNSRSISSSSNMDLCSQDQSVTTFAADLAALMAYFPEIFFDYPDAKTVENQSTSFG</sequence>
<dbReference type="OrthoDB" id="1737839at2759"/>
<dbReference type="InterPro" id="IPR006476">
    <property type="entry name" value="CHP01589_pln"/>
</dbReference>
<dbReference type="NCBIfam" id="TIGR01589">
    <property type="entry name" value="A_thal_3526"/>
    <property type="match status" value="1"/>
</dbReference>
<dbReference type="Pfam" id="PF09713">
    <property type="entry name" value="A_thal_3526"/>
    <property type="match status" value="1"/>
</dbReference>
<dbReference type="Proteomes" id="UP000326396">
    <property type="component" value="Linkage Group LG1"/>
</dbReference>